<proteinExistence type="inferred from homology"/>
<keyword evidence="5" id="KW-1003">Cell membrane</keyword>
<dbReference type="SMART" id="SM00471">
    <property type="entry name" value="HDc"/>
    <property type="match status" value="1"/>
</dbReference>
<keyword evidence="2 5" id="KW-0255">Endonuclease</keyword>
<evidence type="ECO:0000256" key="3">
    <source>
        <dbReference type="ARBA" id="ARBA00022801"/>
    </source>
</evidence>
<dbReference type="InterPro" id="IPR017705">
    <property type="entry name" value="Ribonuclease_Y"/>
</dbReference>
<dbReference type="Pfam" id="PF12072">
    <property type="entry name" value="RNase_Y_N"/>
    <property type="match status" value="1"/>
</dbReference>
<keyword evidence="5" id="KW-0812">Transmembrane</keyword>
<dbReference type="EMBL" id="CP115156">
    <property type="protein sequence ID" value="WBL31525.1"/>
    <property type="molecule type" value="Genomic_DNA"/>
</dbReference>
<gene>
    <name evidence="5 9" type="primary">rny</name>
    <name evidence="9" type="ORF">O7R10_00470</name>
</gene>
<feature type="coiled-coil region" evidence="7">
    <location>
        <begin position="31"/>
        <end position="91"/>
    </location>
</feature>
<evidence type="ECO:0000256" key="2">
    <source>
        <dbReference type="ARBA" id="ARBA00022759"/>
    </source>
</evidence>
<dbReference type="Gene3D" id="1.10.3210.10">
    <property type="entry name" value="Hypothetical protein af1432"/>
    <property type="match status" value="1"/>
</dbReference>
<dbReference type="InterPro" id="IPR004087">
    <property type="entry name" value="KH_dom"/>
</dbReference>
<dbReference type="InterPro" id="IPR003607">
    <property type="entry name" value="HD/PDEase_dom"/>
</dbReference>
<keyword evidence="3 5" id="KW-0378">Hydrolase</keyword>
<dbReference type="PANTHER" id="PTHR12826:SF15">
    <property type="entry name" value="RIBONUCLEASE Y"/>
    <property type="match status" value="1"/>
</dbReference>
<evidence type="ECO:0000259" key="8">
    <source>
        <dbReference type="PROSITE" id="PS51831"/>
    </source>
</evidence>
<keyword evidence="5" id="KW-0472">Membrane</keyword>
<dbReference type="Pfam" id="PF00013">
    <property type="entry name" value="KH_1"/>
    <property type="match status" value="1"/>
</dbReference>
<evidence type="ECO:0000256" key="5">
    <source>
        <dbReference type="HAMAP-Rule" id="MF_00335"/>
    </source>
</evidence>
<dbReference type="PROSITE" id="PS50084">
    <property type="entry name" value="KH_TYPE_1"/>
    <property type="match status" value="1"/>
</dbReference>
<dbReference type="EC" id="3.1.-.-" evidence="5 6"/>
<dbReference type="SUPFAM" id="SSF109604">
    <property type="entry name" value="HD-domain/PDEase-like"/>
    <property type="match status" value="1"/>
</dbReference>
<dbReference type="Pfam" id="PF01966">
    <property type="entry name" value="HD"/>
    <property type="match status" value="1"/>
</dbReference>
<dbReference type="SUPFAM" id="SSF54791">
    <property type="entry name" value="Eukaryotic type KH-domain (KH-domain type I)"/>
    <property type="match status" value="1"/>
</dbReference>
<comment type="similarity">
    <text evidence="5">Belongs to the RNase Y family.</text>
</comment>
<dbReference type="PROSITE" id="PS51831">
    <property type="entry name" value="HD"/>
    <property type="match status" value="1"/>
</dbReference>
<feature type="transmembrane region" description="Helical" evidence="5">
    <location>
        <begin position="6"/>
        <end position="27"/>
    </location>
</feature>
<dbReference type="CDD" id="cd00077">
    <property type="entry name" value="HDc"/>
    <property type="match status" value="1"/>
</dbReference>
<comment type="function">
    <text evidence="5">Endoribonuclease that initiates mRNA decay.</text>
</comment>
<keyword evidence="4 5" id="KW-0694">RNA-binding</keyword>
<dbReference type="InterPro" id="IPR022711">
    <property type="entry name" value="RNase_Y_N"/>
</dbReference>
<evidence type="ECO:0000256" key="4">
    <source>
        <dbReference type="ARBA" id="ARBA00022884"/>
    </source>
</evidence>
<evidence type="ECO:0000313" key="9">
    <source>
        <dbReference type="EMBL" id="WBL31525.1"/>
    </source>
</evidence>
<dbReference type="InterPro" id="IPR036612">
    <property type="entry name" value="KH_dom_type_1_sf"/>
</dbReference>
<accession>A0ABY7M286</accession>
<dbReference type="NCBIfam" id="TIGR00277">
    <property type="entry name" value="HDIG"/>
    <property type="match status" value="1"/>
</dbReference>
<dbReference type="CDD" id="cd22431">
    <property type="entry name" value="KH-I_RNaseY"/>
    <property type="match status" value="1"/>
</dbReference>
<keyword evidence="5" id="KW-1133">Transmembrane helix</keyword>
<name>A0ABY7M286_9MOLU</name>
<sequence>MKTIIIIFIILFCFGNICSFLLTFFYFKIKKEELKKKIKKIENQIKEKILKSELISEQIISETNKKNNLLKKEIEIDLNQRRKIIINLEEKIIHKEELLVSRTEYLNKKEESLYKKEQEILDKKIEIEKIKNKTKEILDQQQKKIEEIALLSQKEAEIILLNNAKSNIIEEIINFTKEKEEEFKLQVQKKAKNLLIYTMQSLSKSNIISEHNTSIVFLSDDDIKGKIIGKEGRNIRNFELITGVDLIIEDVPNTVILSSFDPIRREIAKKTLEYLIHDGRITPASIEKTFKKMISEMDNFIQEIGEIAIYETKIGVIDKEIINLLGKLSFRMSYGQNVLNHSLEVSFLAGKLAAEIGEDEIMARRAGLLHDIGKALNCKTEGNHVKIGIELAIKYNESKEVIDSIASHHEDQEPNTITAILVSIADTVSSSRPGARKESLENYFQRINQLEKIADKIEGVEKSYAIRSGREIRVIVKSQETDDTKTLMIAQKIKKEIKKNKKIHNNRTIKITVIREFRIEEKIEGTEE</sequence>
<evidence type="ECO:0000313" key="10">
    <source>
        <dbReference type="Proteomes" id="UP001210120"/>
    </source>
</evidence>
<dbReference type="PANTHER" id="PTHR12826">
    <property type="entry name" value="RIBONUCLEASE Y"/>
    <property type="match status" value="1"/>
</dbReference>
<feature type="domain" description="HD" evidence="8">
    <location>
        <begin position="338"/>
        <end position="431"/>
    </location>
</feature>
<dbReference type="Proteomes" id="UP001210120">
    <property type="component" value="Chromosome"/>
</dbReference>
<evidence type="ECO:0000256" key="6">
    <source>
        <dbReference type="NCBIfam" id="TIGR03319"/>
    </source>
</evidence>
<evidence type="ECO:0000256" key="7">
    <source>
        <dbReference type="SAM" id="Coils"/>
    </source>
</evidence>
<keyword evidence="10" id="KW-1185">Reference proteome</keyword>
<protein>
    <recommendedName>
        <fullName evidence="5 6">Ribonuclease Y</fullName>
        <shortName evidence="5">RNase Y</shortName>
        <ecNumber evidence="5 6">3.1.-.-</ecNumber>
    </recommendedName>
</protein>
<keyword evidence="1 5" id="KW-0540">Nuclease</keyword>
<dbReference type="InterPro" id="IPR006674">
    <property type="entry name" value="HD_domain"/>
</dbReference>
<organism evidence="9 10">
    <name type="scientific">Candidatus Phytoplasma sacchari</name>
    <dbReference type="NCBI Taxonomy" id="2609813"/>
    <lineage>
        <taxon>Bacteria</taxon>
        <taxon>Bacillati</taxon>
        <taxon>Mycoplasmatota</taxon>
        <taxon>Mollicutes</taxon>
        <taxon>Acholeplasmatales</taxon>
        <taxon>Acholeplasmataceae</taxon>
        <taxon>Candidatus Phytoplasma</taxon>
        <taxon>16SrXI (Rice yellow dwarf group)</taxon>
    </lineage>
</organism>
<evidence type="ECO:0000256" key="1">
    <source>
        <dbReference type="ARBA" id="ARBA00022722"/>
    </source>
</evidence>
<dbReference type="InterPro" id="IPR006675">
    <property type="entry name" value="HDIG_dom"/>
</dbReference>
<dbReference type="SMART" id="SM00322">
    <property type="entry name" value="KH"/>
    <property type="match status" value="1"/>
</dbReference>
<dbReference type="NCBIfam" id="TIGR03319">
    <property type="entry name" value="RNase_Y"/>
    <property type="match status" value="1"/>
</dbReference>
<dbReference type="InterPro" id="IPR004088">
    <property type="entry name" value="KH_dom_type_1"/>
</dbReference>
<keyword evidence="7" id="KW-0175">Coiled coil</keyword>
<comment type="subcellular location">
    <subcellularLocation>
        <location evidence="5">Cell membrane</location>
        <topology evidence="5">Single-pass membrane protein</topology>
    </subcellularLocation>
</comment>
<reference evidence="9" key="1">
    <citation type="submission" date="2022-12" db="EMBL/GenBank/DDBJ databases">
        <title>Genomic Characterization of Candidatus Phytoplasma sacchari in China.</title>
        <authorList>
            <person name="Zhang R.-Y."/>
        </authorList>
    </citation>
    <scope>NUCLEOTIDE SEQUENCE [LARGE SCALE GENOMIC DNA]</scope>
    <source>
        <strain evidence="9">SCWL1</strain>
    </source>
</reference>
<dbReference type="HAMAP" id="MF_00335">
    <property type="entry name" value="RNase_Y"/>
    <property type="match status" value="1"/>
</dbReference>